<dbReference type="EC" id="4.1.3.4" evidence="7"/>
<evidence type="ECO:0000256" key="2">
    <source>
        <dbReference type="ARBA" id="ARBA00022723"/>
    </source>
</evidence>
<dbReference type="GO" id="GO:0000287">
    <property type="term" value="F:magnesium ion binding"/>
    <property type="evidence" value="ECO:0007669"/>
    <property type="project" value="TreeGrafter"/>
</dbReference>
<feature type="domain" description="HpcH/HpaI aldolase/citrate lyase" evidence="6">
    <location>
        <begin position="9"/>
        <end position="211"/>
    </location>
</feature>
<protein>
    <submittedName>
        <fullName evidence="7">Hydroxymethylglutaryl-CoA lyase</fullName>
        <ecNumber evidence="7">4.1.3.4</ecNumber>
    </submittedName>
</protein>
<accession>A0A1R4GP61</accession>
<keyword evidence="7" id="KW-0456">Lyase</keyword>
<evidence type="ECO:0000313" key="7">
    <source>
        <dbReference type="EMBL" id="SJM69957.1"/>
    </source>
</evidence>
<reference evidence="7 8" key="1">
    <citation type="submission" date="2017-02" db="EMBL/GenBank/DDBJ databases">
        <authorList>
            <person name="Peterson S.W."/>
        </authorList>
    </citation>
    <scope>NUCLEOTIDE SEQUENCE [LARGE SCALE GENOMIC DNA]</scope>
    <source>
        <strain evidence="7 8">LMG 22410</strain>
    </source>
</reference>
<evidence type="ECO:0000259" key="6">
    <source>
        <dbReference type="Pfam" id="PF03328"/>
    </source>
</evidence>
<dbReference type="InterPro" id="IPR040442">
    <property type="entry name" value="Pyrv_kinase-like_dom_sf"/>
</dbReference>
<dbReference type="OrthoDB" id="5172636at2"/>
<proteinExistence type="predicted"/>
<feature type="binding site" evidence="4">
    <location>
        <position position="112"/>
    </location>
    <ligand>
        <name>substrate</name>
    </ligand>
</feature>
<dbReference type="GO" id="GO:0004419">
    <property type="term" value="F:hydroxymethylglutaryl-CoA lyase activity"/>
    <property type="evidence" value="ECO:0007669"/>
    <property type="project" value="UniProtKB-EC"/>
</dbReference>
<dbReference type="AlphaFoldDB" id="A0A1R4GP61"/>
<dbReference type="EMBL" id="FUHU01000048">
    <property type="protein sequence ID" value="SJM69957.1"/>
    <property type="molecule type" value="Genomic_DNA"/>
</dbReference>
<dbReference type="Proteomes" id="UP000195787">
    <property type="component" value="Unassembled WGS sequence"/>
</dbReference>
<keyword evidence="2 5" id="KW-0479">Metal-binding</keyword>
<dbReference type="GeneID" id="303174247"/>
<evidence type="ECO:0000313" key="8">
    <source>
        <dbReference type="Proteomes" id="UP000195787"/>
    </source>
</evidence>
<evidence type="ECO:0000256" key="1">
    <source>
        <dbReference type="ARBA" id="ARBA00001946"/>
    </source>
</evidence>
<dbReference type="InterPro" id="IPR011206">
    <property type="entry name" value="Citrate_lyase_beta/mcl1/mcl2"/>
</dbReference>
<keyword evidence="8" id="KW-1185">Reference proteome</keyword>
<name>A0A1R4GP61_9MICO</name>
<dbReference type="GO" id="GO:0006107">
    <property type="term" value="P:oxaloacetate metabolic process"/>
    <property type="evidence" value="ECO:0007669"/>
    <property type="project" value="TreeGrafter"/>
</dbReference>
<dbReference type="SUPFAM" id="SSF51621">
    <property type="entry name" value="Phosphoenolpyruvate/pyruvate domain"/>
    <property type="match status" value="1"/>
</dbReference>
<dbReference type="PIRSF" id="PIRSF015582">
    <property type="entry name" value="Cit_lyase_B"/>
    <property type="match status" value="1"/>
</dbReference>
<evidence type="ECO:0000256" key="3">
    <source>
        <dbReference type="ARBA" id="ARBA00022842"/>
    </source>
</evidence>
<evidence type="ECO:0000256" key="4">
    <source>
        <dbReference type="PIRSR" id="PIRSR015582-1"/>
    </source>
</evidence>
<comment type="cofactor">
    <cofactor evidence="1">
        <name>Mg(2+)</name>
        <dbReference type="ChEBI" id="CHEBI:18420"/>
    </cofactor>
</comment>
<dbReference type="InterPro" id="IPR005000">
    <property type="entry name" value="Aldolase/citrate-lyase_domain"/>
</dbReference>
<evidence type="ECO:0000256" key="5">
    <source>
        <dbReference type="PIRSR" id="PIRSR015582-2"/>
    </source>
</evidence>
<gene>
    <name evidence="7" type="ORF">CZ674_13620</name>
</gene>
<sequence length="270" mass="28216">MSDFTFGPAMLFCPGDRPDRFEKAAERSDTVILDLEDAVGPDKKADARSAIASAALDPARTVVRINAIEAGMLADDLEAARAFGATTIMLPKAERVADIDLCEGFSVIALVETALGVADVRAIAAHPSVVALMWGAEDLVASLGGTSSRNKAGEYRDIARFARASMLLGAKAQGKAAIDSIRTDIADTDGALAEAQDAAASGFDAKACIHPSHVAPYREAFAPSADDVAWAVSVLEAAEAHAGGVFNHQGRMIDEPILRHARAVMSRASN</sequence>
<feature type="binding site" evidence="5">
    <location>
        <position position="138"/>
    </location>
    <ligand>
        <name>Mg(2+)</name>
        <dbReference type="ChEBI" id="CHEBI:18420"/>
    </ligand>
</feature>
<organism evidence="7 8">
    <name type="scientific">Agrococcus casei LMG 22410</name>
    <dbReference type="NCBI Taxonomy" id="1255656"/>
    <lineage>
        <taxon>Bacteria</taxon>
        <taxon>Bacillati</taxon>
        <taxon>Actinomycetota</taxon>
        <taxon>Actinomycetes</taxon>
        <taxon>Micrococcales</taxon>
        <taxon>Microbacteriaceae</taxon>
        <taxon>Agrococcus</taxon>
    </lineage>
</organism>
<keyword evidence="3 5" id="KW-0460">Magnesium</keyword>
<dbReference type="PANTHER" id="PTHR32308:SF10">
    <property type="entry name" value="CITRATE LYASE SUBUNIT BETA"/>
    <property type="match status" value="1"/>
</dbReference>
<dbReference type="InterPro" id="IPR015813">
    <property type="entry name" value="Pyrv/PenolPyrv_kinase-like_dom"/>
</dbReference>
<dbReference type="RefSeq" id="WP_086993096.1">
    <property type="nucleotide sequence ID" value="NZ_FUHU01000048.1"/>
</dbReference>
<dbReference type="PANTHER" id="PTHR32308">
    <property type="entry name" value="LYASE BETA SUBUNIT, PUTATIVE (AFU_ORTHOLOGUE AFUA_4G13030)-RELATED"/>
    <property type="match status" value="1"/>
</dbReference>
<feature type="binding site" evidence="5">
    <location>
        <position position="112"/>
    </location>
    <ligand>
        <name>Mg(2+)</name>
        <dbReference type="ChEBI" id="CHEBI:18420"/>
    </ligand>
</feature>
<dbReference type="Pfam" id="PF03328">
    <property type="entry name" value="HpcH_HpaI"/>
    <property type="match status" value="1"/>
</dbReference>
<dbReference type="Gene3D" id="3.20.20.60">
    <property type="entry name" value="Phosphoenolpyruvate-binding domains"/>
    <property type="match status" value="1"/>
</dbReference>
<feature type="binding site" evidence="4">
    <location>
        <position position="64"/>
    </location>
    <ligand>
        <name>substrate</name>
    </ligand>
</feature>